<dbReference type="RefSeq" id="WP_131153143.1">
    <property type="nucleotide sequence ID" value="NZ_CP036402.1"/>
</dbReference>
<organism evidence="2 3">
    <name type="scientific">Egibacter rhizosphaerae</name>
    <dbReference type="NCBI Taxonomy" id="1670831"/>
    <lineage>
        <taxon>Bacteria</taxon>
        <taxon>Bacillati</taxon>
        <taxon>Actinomycetota</taxon>
        <taxon>Nitriliruptoria</taxon>
        <taxon>Egibacterales</taxon>
        <taxon>Egibacteraceae</taxon>
        <taxon>Egibacter</taxon>
    </lineage>
</organism>
<reference evidence="2 3" key="1">
    <citation type="submission" date="2019-01" db="EMBL/GenBank/DDBJ databases">
        <title>Egibacter rhizosphaerae EGI 80759T.</title>
        <authorList>
            <person name="Chen D.-D."/>
            <person name="Tian Y."/>
            <person name="Jiao J.-Y."/>
            <person name="Zhang X.-T."/>
            <person name="Zhang Y.-G."/>
            <person name="Zhang Y."/>
            <person name="Xiao M."/>
            <person name="Shu W.-S."/>
            <person name="Li W.-J."/>
        </authorList>
    </citation>
    <scope>NUCLEOTIDE SEQUENCE [LARGE SCALE GENOMIC DNA]</scope>
    <source>
        <strain evidence="2 3">EGI 80759</strain>
    </source>
</reference>
<name>A0A411YAC1_9ACTN</name>
<evidence type="ECO:0000313" key="2">
    <source>
        <dbReference type="EMBL" id="QBI18145.1"/>
    </source>
</evidence>
<evidence type="ECO:0000313" key="3">
    <source>
        <dbReference type="Proteomes" id="UP000291469"/>
    </source>
</evidence>
<dbReference type="KEGG" id="erz:ER308_00200"/>
<accession>A0A411YAC1</accession>
<dbReference type="EMBL" id="CP036402">
    <property type="protein sequence ID" value="QBI18145.1"/>
    <property type="molecule type" value="Genomic_DNA"/>
</dbReference>
<dbReference type="Proteomes" id="UP000291469">
    <property type="component" value="Chromosome"/>
</dbReference>
<dbReference type="OrthoDB" id="5244024at2"/>
<keyword evidence="1" id="KW-0812">Transmembrane</keyword>
<keyword evidence="1" id="KW-0472">Membrane</keyword>
<proteinExistence type="predicted"/>
<sequence length="116" mass="12912">MPLSDREQQILSDIEQRLRADDPKFAKTVGETTVSTQVRRQIKLALAGLIVGFILLLFFIASLWFGVAGFALMLGSAVYGGHQLKRLGADQTNRLGGQLRGGFDRYMRDKRERGEG</sequence>
<feature type="transmembrane region" description="Helical" evidence="1">
    <location>
        <begin position="44"/>
        <end position="65"/>
    </location>
</feature>
<evidence type="ECO:0000256" key="1">
    <source>
        <dbReference type="SAM" id="Phobius"/>
    </source>
</evidence>
<gene>
    <name evidence="2" type="ORF">ER308_00200</name>
</gene>
<keyword evidence="3" id="KW-1185">Reference proteome</keyword>
<dbReference type="AlphaFoldDB" id="A0A411YAC1"/>
<protein>
    <submittedName>
        <fullName evidence="2">DUF3040 domain-containing protein</fullName>
    </submittedName>
</protein>
<dbReference type="InterPro" id="IPR021401">
    <property type="entry name" value="DUF3040"/>
</dbReference>
<keyword evidence="1" id="KW-1133">Transmembrane helix</keyword>
<dbReference type="Pfam" id="PF11239">
    <property type="entry name" value="DUF3040"/>
    <property type="match status" value="1"/>
</dbReference>